<evidence type="ECO:0000256" key="11">
    <source>
        <dbReference type="ARBA" id="ARBA00023053"/>
    </source>
</evidence>
<evidence type="ECO:0000256" key="6">
    <source>
        <dbReference type="ARBA" id="ARBA00022607"/>
    </source>
</evidence>
<evidence type="ECO:0000256" key="5">
    <source>
        <dbReference type="ARBA" id="ARBA00022538"/>
    </source>
</evidence>
<dbReference type="Proteomes" id="UP000261380">
    <property type="component" value="Unplaced"/>
</dbReference>
<dbReference type="GO" id="GO:1990573">
    <property type="term" value="P:potassium ion import across plasma membrane"/>
    <property type="evidence" value="ECO:0007669"/>
    <property type="project" value="TreeGrafter"/>
</dbReference>
<dbReference type="PROSITE" id="PS00390">
    <property type="entry name" value="ATPASE_NA_K_BETA_1"/>
    <property type="match status" value="1"/>
</dbReference>
<comment type="function">
    <text evidence="17">This is the non-catalytic component of the active enzyme, which catalyzes the hydrolysis of ATP coupled with the exchange of Na(+) and K(+) ions across the plasma membrane. The beta subunit regulates, through assembly of alpha/beta heterodimers, the number of sodium pumps transported to the plasma membrane.</text>
</comment>
<dbReference type="Pfam" id="PF00287">
    <property type="entry name" value="Na_K-ATPase"/>
    <property type="match status" value="1"/>
</dbReference>
<dbReference type="GeneTree" id="ENSGT01030000234579"/>
<reference evidence="20" key="1">
    <citation type="submission" date="2025-08" db="UniProtKB">
        <authorList>
            <consortium name="Ensembl"/>
        </authorList>
    </citation>
    <scope>IDENTIFICATION</scope>
</reference>
<keyword evidence="6" id="KW-0740">Sodium/potassium transport</keyword>
<sequence>LPSGISDGGWRKFLWNSEKREFLGRTGGSWLKIFLFYVIFYGCLAAIFIGTIQALLLTIHEFKPTHQDRVAPPGLSHTPRSDKSEISFKISDPASYERYTTSMKAFLKPYSKEEQDKDSNYEDCSGKYPGITYTERGKLEDDHGVRKSCYFYRSHLGSCSGETDESFGFSEGKPCLIVKLNRIVNFRPKPPTNNSTLPDGLKGKTFENYIPIHCKNRREEDESKIGEIKYFGLGGLAGFPLQYYPYYGKRLHPNYLQPLVAIQFTNLTLKEELRIECKVYGDNIDYNEKDRYQGRFDVKFTVNS</sequence>
<evidence type="ECO:0000256" key="4">
    <source>
        <dbReference type="ARBA" id="ARBA00022475"/>
    </source>
</evidence>
<keyword evidence="10 19" id="KW-1133">Transmembrane helix</keyword>
<keyword evidence="12 19" id="KW-0406">Ion transport</keyword>
<evidence type="ECO:0000256" key="2">
    <source>
        <dbReference type="ARBA" id="ARBA00005876"/>
    </source>
</evidence>
<evidence type="ECO:0000313" key="20">
    <source>
        <dbReference type="Ensembl" id="ENSXCOP00000007985.1"/>
    </source>
</evidence>
<dbReference type="GO" id="GO:0006883">
    <property type="term" value="P:intracellular sodium ion homeostasis"/>
    <property type="evidence" value="ECO:0007669"/>
    <property type="project" value="TreeGrafter"/>
</dbReference>
<organism evidence="20 21">
    <name type="scientific">Xiphophorus couchianus</name>
    <name type="common">Monterrey platyfish</name>
    <dbReference type="NCBI Taxonomy" id="32473"/>
    <lineage>
        <taxon>Eukaryota</taxon>
        <taxon>Metazoa</taxon>
        <taxon>Chordata</taxon>
        <taxon>Craniata</taxon>
        <taxon>Vertebrata</taxon>
        <taxon>Euteleostomi</taxon>
        <taxon>Actinopterygii</taxon>
        <taxon>Neopterygii</taxon>
        <taxon>Teleostei</taxon>
        <taxon>Neoteleostei</taxon>
        <taxon>Acanthomorphata</taxon>
        <taxon>Ovalentaria</taxon>
        <taxon>Atherinomorphae</taxon>
        <taxon>Cyprinodontiformes</taxon>
        <taxon>Poeciliidae</taxon>
        <taxon>Poeciliinae</taxon>
        <taxon>Xiphophorus</taxon>
    </lineage>
</organism>
<evidence type="ECO:0000256" key="7">
    <source>
        <dbReference type="ARBA" id="ARBA00022692"/>
    </source>
</evidence>
<dbReference type="InterPro" id="IPR038702">
    <property type="entry name" value="Na/K_ATPase_sub_beta_sf"/>
</dbReference>
<dbReference type="Gene3D" id="2.60.40.1660">
    <property type="entry name" value="Na, k-atpase alpha subunit"/>
    <property type="match status" value="1"/>
</dbReference>
<keyword evidence="21" id="KW-1185">Reference proteome</keyword>
<keyword evidence="4" id="KW-1003">Cell membrane</keyword>
<dbReference type="GO" id="GO:0030007">
    <property type="term" value="P:intracellular potassium ion homeostasis"/>
    <property type="evidence" value="ECO:0007669"/>
    <property type="project" value="TreeGrafter"/>
</dbReference>
<evidence type="ECO:0000256" key="1">
    <source>
        <dbReference type="ARBA" id="ARBA00004401"/>
    </source>
</evidence>
<keyword evidence="9" id="KW-0735">Signal-anchor</keyword>
<evidence type="ECO:0000256" key="13">
    <source>
        <dbReference type="ARBA" id="ARBA00023136"/>
    </source>
</evidence>
<evidence type="ECO:0000256" key="19">
    <source>
        <dbReference type="RuleBase" id="RU362099"/>
    </source>
</evidence>
<name>A0A3B5LBU0_9TELE</name>
<dbReference type="GO" id="GO:0005890">
    <property type="term" value="C:sodium:potassium-exchanging ATPase complex"/>
    <property type="evidence" value="ECO:0007669"/>
    <property type="project" value="InterPro"/>
</dbReference>
<keyword evidence="7 19" id="KW-0812">Transmembrane</keyword>
<reference evidence="20" key="2">
    <citation type="submission" date="2025-09" db="UniProtKB">
        <authorList>
            <consortium name="Ensembl"/>
        </authorList>
    </citation>
    <scope>IDENTIFICATION</scope>
</reference>
<keyword evidence="3 19" id="KW-0813">Transport</keyword>
<evidence type="ECO:0000256" key="3">
    <source>
        <dbReference type="ARBA" id="ARBA00022448"/>
    </source>
</evidence>
<comment type="subcellular location">
    <subcellularLocation>
        <location evidence="1">Cell membrane</location>
        <topology evidence="1">Single-pass type II membrane protein</topology>
    </subcellularLocation>
    <subcellularLocation>
        <location evidence="19">Membrane</location>
    </subcellularLocation>
</comment>
<evidence type="ECO:0000256" key="8">
    <source>
        <dbReference type="ARBA" id="ARBA00022958"/>
    </source>
</evidence>
<feature type="transmembrane region" description="Helical" evidence="19">
    <location>
        <begin position="34"/>
        <end position="59"/>
    </location>
</feature>
<dbReference type="AlphaFoldDB" id="A0A3B5LBU0"/>
<keyword evidence="14" id="KW-1015">Disulfide bond</keyword>
<dbReference type="GO" id="GO:0036376">
    <property type="term" value="P:sodium ion export across plasma membrane"/>
    <property type="evidence" value="ECO:0007669"/>
    <property type="project" value="TreeGrafter"/>
</dbReference>
<evidence type="ECO:0000256" key="12">
    <source>
        <dbReference type="ARBA" id="ARBA00023065"/>
    </source>
</evidence>
<dbReference type="PANTHER" id="PTHR11523:SF10">
    <property type="entry name" value="SODIUM_POTASSIUM-TRANSPORTING ATPASE SUBUNIT BETA-1"/>
    <property type="match status" value="1"/>
</dbReference>
<keyword evidence="16" id="KW-0739">Sodium transport</keyword>
<dbReference type="PANTHER" id="PTHR11523">
    <property type="entry name" value="SODIUM/POTASSIUM-DEPENDENT ATPASE BETA SUBUNIT"/>
    <property type="match status" value="1"/>
</dbReference>
<evidence type="ECO:0000256" key="14">
    <source>
        <dbReference type="ARBA" id="ARBA00023157"/>
    </source>
</evidence>
<dbReference type="InterPro" id="IPR000402">
    <property type="entry name" value="Na/K_ATPase_sub_beta"/>
</dbReference>
<evidence type="ECO:0000313" key="21">
    <source>
        <dbReference type="Proteomes" id="UP000261380"/>
    </source>
</evidence>
<keyword evidence="8" id="KW-0630">Potassium</keyword>
<evidence type="ECO:0000256" key="17">
    <source>
        <dbReference type="ARBA" id="ARBA00025540"/>
    </source>
</evidence>
<dbReference type="Ensembl" id="ENSXCOT00000008083.1">
    <property type="protein sequence ID" value="ENSXCOP00000007985.1"/>
    <property type="gene ID" value="ENSXCOG00000006130.1"/>
</dbReference>
<evidence type="ECO:0000256" key="10">
    <source>
        <dbReference type="ARBA" id="ARBA00022989"/>
    </source>
</evidence>
<dbReference type="FunFam" id="1.20.5.170:FF:000062">
    <property type="entry name" value="Sodium/potassium-transporting ATPase subunit beta"/>
    <property type="match status" value="1"/>
</dbReference>
<comment type="subunit">
    <text evidence="18">The sodium/potassium-transporting ATPase is composed of a catalytic alpha subunit, an auxiliary non-catalytic beta subunit and an additional regulatory subunit.</text>
</comment>
<keyword evidence="15" id="KW-0325">Glycoprotein</keyword>
<evidence type="ECO:0000256" key="15">
    <source>
        <dbReference type="ARBA" id="ARBA00023180"/>
    </source>
</evidence>
<dbReference type="GO" id="GO:0001671">
    <property type="term" value="F:ATPase activator activity"/>
    <property type="evidence" value="ECO:0007669"/>
    <property type="project" value="TreeGrafter"/>
</dbReference>
<proteinExistence type="inferred from homology"/>
<accession>A0A3B5LBU0</accession>
<keyword evidence="5" id="KW-0633">Potassium transport</keyword>
<keyword evidence="13 19" id="KW-0472">Membrane</keyword>
<evidence type="ECO:0000256" key="9">
    <source>
        <dbReference type="ARBA" id="ARBA00022968"/>
    </source>
</evidence>
<evidence type="ECO:0000256" key="18">
    <source>
        <dbReference type="ARBA" id="ARBA00038795"/>
    </source>
</evidence>
<dbReference type="NCBIfam" id="TIGR01107">
    <property type="entry name" value="Na_K_ATPase_bet"/>
    <property type="match status" value="1"/>
</dbReference>
<protein>
    <recommendedName>
        <fullName evidence="19">Sodium/potassium-transporting ATPase subunit beta</fullName>
    </recommendedName>
</protein>
<keyword evidence="11" id="KW-0915">Sodium</keyword>
<evidence type="ECO:0000256" key="16">
    <source>
        <dbReference type="ARBA" id="ARBA00023201"/>
    </source>
</evidence>
<comment type="similarity">
    <text evidence="2 19">Belongs to the X(+)/potassium ATPases subunit beta family.</text>
</comment>